<dbReference type="CDD" id="cd00143">
    <property type="entry name" value="PP2Cc"/>
    <property type="match status" value="1"/>
</dbReference>
<dbReference type="Gene3D" id="3.60.40.10">
    <property type="entry name" value="PPM-type phosphatase domain"/>
    <property type="match status" value="1"/>
</dbReference>
<feature type="domain" description="PPM-type phosphatase" evidence="1">
    <location>
        <begin position="13"/>
        <end position="250"/>
    </location>
</feature>
<dbReference type="SUPFAM" id="SSF81606">
    <property type="entry name" value="PP2C-like"/>
    <property type="match status" value="1"/>
</dbReference>
<proteinExistence type="predicted"/>
<dbReference type="InterPro" id="IPR036457">
    <property type="entry name" value="PPM-type-like_dom_sf"/>
</dbReference>
<dbReference type="PANTHER" id="PTHR47992">
    <property type="entry name" value="PROTEIN PHOSPHATASE"/>
    <property type="match status" value="1"/>
</dbReference>
<dbReference type="Pfam" id="PF13672">
    <property type="entry name" value="PP2C_2"/>
    <property type="match status" value="1"/>
</dbReference>
<dbReference type="EC" id="3.1.3.16" evidence="2"/>
<evidence type="ECO:0000259" key="1">
    <source>
        <dbReference type="PROSITE" id="PS51746"/>
    </source>
</evidence>
<protein>
    <submittedName>
        <fullName evidence="2">Serine/threonine phosphatase stp</fullName>
        <ecNumber evidence="2">3.1.3.16</ecNumber>
    </submittedName>
</protein>
<dbReference type="EMBL" id="CACRSM010000002">
    <property type="protein sequence ID" value="VYS79058.1"/>
    <property type="molecule type" value="Genomic_DNA"/>
</dbReference>
<evidence type="ECO:0000313" key="2">
    <source>
        <dbReference type="EMBL" id="VYS79058.1"/>
    </source>
</evidence>
<organism evidence="2">
    <name type="scientific">Schaalia odontolytica</name>
    <dbReference type="NCBI Taxonomy" id="1660"/>
    <lineage>
        <taxon>Bacteria</taxon>
        <taxon>Bacillati</taxon>
        <taxon>Actinomycetota</taxon>
        <taxon>Actinomycetes</taxon>
        <taxon>Actinomycetales</taxon>
        <taxon>Actinomycetaceae</taxon>
        <taxon>Schaalia</taxon>
    </lineage>
</organism>
<dbReference type="SMART" id="SM00332">
    <property type="entry name" value="PP2Cc"/>
    <property type="match status" value="1"/>
</dbReference>
<sequence length="284" mass="29648">MDLPLCGTVIRTQWGATSDIGPVRSSNQDSWLAQDPLFAVADGMGGNAEGELASTTALEVLSNALSPEALDAIDPNPAELVGAIRAAAEAVASLGEKEDPAAPGTTLCGTLTIDQDGPQWLTFNIGDSRAYLIADGSILQLTTDHSAVQEAKEFAKRTGAELVLPPSNVITRALGAAMPELPQADYVLTPMCEGDLVVLCSDGVHGVLSDQDLIDIASQDSSAQEIANALVDRAIEGGTRDNATALVIRAQSVVGSRYDGDIRASVRPRIPVRPLPVTTARRAR</sequence>
<dbReference type="SMART" id="SM00331">
    <property type="entry name" value="PP2C_SIG"/>
    <property type="match status" value="1"/>
</dbReference>
<keyword evidence="2" id="KW-0378">Hydrolase</keyword>
<dbReference type="AlphaFoldDB" id="A0A6N2REX9"/>
<reference evidence="2" key="1">
    <citation type="submission" date="2019-11" db="EMBL/GenBank/DDBJ databases">
        <authorList>
            <person name="Feng L."/>
        </authorList>
    </citation>
    <scope>NUCLEOTIDE SEQUENCE</scope>
    <source>
        <strain evidence="2">AodontolyticusLFYP35</strain>
    </source>
</reference>
<gene>
    <name evidence="2" type="primary">stp</name>
    <name evidence="2" type="ORF">AOLFYP35_00313</name>
</gene>
<dbReference type="GO" id="GO:0004722">
    <property type="term" value="F:protein serine/threonine phosphatase activity"/>
    <property type="evidence" value="ECO:0007669"/>
    <property type="project" value="UniProtKB-EC"/>
</dbReference>
<dbReference type="InterPro" id="IPR015655">
    <property type="entry name" value="PP2C"/>
</dbReference>
<dbReference type="PROSITE" id="PS51746">
    <property type="entry name" value="PPM_2"/>
    <property type="match status" value="1"/>
</dbReference>
<name>A0A6N2REX9_9ACTO</name>
<accession>A0A6N2REX9</accession>
<dbReference type="InterPro" id="IPR001932">
    <property type="entry name" value="PPM-type_phosphatase-like_dom"/>
</dbReference>